<comment type="cofactor">
    <cofactor evidence="1">
        <name>Mn(2+)</name>
        <dbReference type="ChEBI" id="CHEBI:29035"/>
    </cofactor>
</comment>
<proteinExistence type="predicted"/>
<dbReference type="GO" id="GO:0000287">
    <property type="term" value="F:magnesium ion binding"/>
    <property type="evidence" value="ECO:0007669"/>
    <property type="project" value="InterPro"/>
</dbReference>
<evidence type="ECO:0000313" key="9">
    <source>
        <dbReference type="EMBL" id="OAP11465.1"/>
    </source>
</evidence>
<evidence type="ECO:0000313" key="10">
    <source>
        <dbReference type="Proteomes" id="UP000078284"/>
    </source>
</evidence>
<evidence type="ECO:0000259" key="8">
    <source>
        <dbReference type="Pfam" id="PF03936"/>
    </source>
</evidence>
<dbReference type="FunFam" id="1.10.600.10:FF:000007">
    <property type="entry name" value="Isoprene synthase, chloroplastic"/>
    <property type="match status" value="1"/>
</dbReference>
<evidence type="ECO:0000256" key="6">
    <source>
        <dbReference type="ARBA" id="ARBA00023239"/>
    </source>
</evidence>
<dbReference type="Gene3D" id="1.50.10.130">
    <property type="entry name" value="Terpene synthase, N-terminal domain"/>
    <property type="match status" value="1"/>
</dbReference>
<dbReference type="SUPFAM" id="SSF48576">
    <property type="entry name" value="Terpenoid synthases"/>
    <property type="match status" value="1"/>
</dbReference>
<dbReference type="PANTHER" id="PTHR31225">
    <property type="entry name" value="OS04G0344100 PROTEIN-RELATED"/>
    <property type="match status" value="1"/>
</dbReference>
<dbReference type="InterPro" id="IPR008949">
    <property type="entry name" value="Isoprenoid_synthase_dom_sf"/>
</dbReference>
<dbReference type="FunFam" id="1.50.10.130:FF:000001">
    <property type="entry name" value="Isoprene synthase, chloroplastic"/>
    <property type="match status" value="1"/>
</dbReference>
<dbReference type="Gene3D" id="1.10.600.10">
    <property type="entry name" value="Farnesyl Diphosphate Synthase"/>
    <property type="match status" value="1"/>
</dbReference>
<dbReference type="InterPro" id="IPR044814">
    <property type="entry name" value="Terpene_cyclase_plant_C1"/>
</dbReference>
<evidence type="ECO:0000256" key="4">
    <source>
        <dbReference type="ARBA" id="ARBA00022842"/>
    </source>
</evidence>
<dbReference type="CDD" id="cd00684">
    <property type="entry name" value="Terpene_cyclase_plant_C1"/>
    <property type="match status" value="1"/>
</dbReference>
<sequence length="591" mass="69371">MATLLQIGSGVIYSNALRKTLRRPQSSTCIIVTETTPCNKSPTVQRRSANYQPSRWDHHHLLSVENKFVKDKRVRERDLLKEKVRKMLNDEQKTYLDKLEFIDDLQKLGVSYHFEAEIDHILTSSYKKDRTNIRESDLHATALEFRLFRQHGFNVSEDVFDGFMENCGKFDRDDIYGLISLYEASYLSRKLDKNLQIFIRPFATQQLRDFVDTHSNEDFGSCDMVEIVVQALDMPYYWQMRRLSTRWYIDVYGKRQNYKNLVVVEFAKIDFNIVQAIHQEELKNVSSWWMETGLGKQLYFARDRIVENYFWTIGQIQEPQYGYVRQTMTKINALLTTIDDIYDIYGTLEELQLFTVAFENWDINRLDELPEYMRLCFLVIYNEVNSIACEILRTKNINVIPFLKKSWTDVSKAYLVEAKWYKSGHKPNLEEYMQNARISISSPTIFVHFYCVFSDQLSIQVLETLSQHQQNVVRCSSSVFRLANDLVTSPDELARGDVCKSIQCYMSETGASEDKARSHVRQMINDLWDEMNYEKMAHSSSILHHDFMETVINLARMSQCMYQYGDGHGSPEKAKIVDRVMSLLFNPIPLD</sequence>
<evidence type="ECO:0000256" key="5">
    <source>
        <dbReference type="ARBA" id="ARBA00023211"/>
    </source>
</evidence>
<dbReference type="InterPro" id="IPR005630">
    <property type="entry name" value="Terpene_synthase_metal-bd"/>
</dbReference>
<dbReference type="GO" id="GO:0016102">
    <property type="term" value="P:diterpenoid biosynthetic process"/>
    <property type="evidence" value="ECO:0007669"/>
    <property type="project" value="InterPro"/>
</dbReference>
<evidence type="ECO:0000259" key="7">
    <source>
        <dbReference type="Pfam" id="PF01397"/>
    </source>
</evidence>
<organism evidence="9 10">
    <name type="scientific">Arabidopsis thaliana</name>
    <name type="common">Mouse-ear cress</name>
    <dbReference type="NCBI Taxonomy" id="3702"/>
    <lineage>
        <taxon>Eukaryota</taxon>
        <taxon>Viridiplantae</taxon>
        <taxon>Streptophyta</taxon>
        <taxon>Embryophyta</taxon>
        <taxon>Tracheophyta</taxon>
        <taxon>Spermatophyta</taxon>
        <taxon>Magnoliopsida</taxon>
        <taxon>eudicotyledons</taxon>
        <taxon>Gunneridae</taxon>
        <taxon>Pentapetalae</taxon>
        <taxon>rosids</taxon>
        <taxon>malvids</taxon>
        <taxon>Brassicales</taxon>
        <taxon>Brassicaceae</taxon>
        <taxon>Camelineae</taxon>
        <taxon>Arabidopsis</taxon>
    </lineage>
</organism>
<dbReference type="Pfam" id="PF03936">
    <property type="entry name" value="Terpene_synth_C"/>
    <property type="match status" value="1"/>
</dbReference>
<keyword evidence="6" id="KW-0456">Lyase</keyword>
<feature type="domain" description="Terpene synthase N-terminal" evidence="7">
    <location>
        <begin position="56"/>
        <end position="232"/>
    </location>
</feature>
<dbReference type="SMR" id="A0A178W1P2"/>
<protein>
    <submittedName>
        <fullName evidence="9">TPS10</fullName>
    </submittedName>
</protein>
<comment type="caution">
    <text evidence="9">The sequence shown here is derived from an EMBL/GenBank/DDBJ whole genome shotgun (WGS) entry which is preliminary data.</text>
</comment>
<dbReference type="SFLD" id="SFLDG01019">
    <property type="entry name" value="Terpene_Cyclase_Like_1_C_Termi"/>
    <property type="match status" value="1"/>
</dbReference>
<keyword evidence="3" id="KW-0479">Metal-binding</keyword>
<dbReference type="Proteomes" id="UP000078284">
    <property type="component" value="Chromosome 2"/>
</dbReference>
<dbReference type="ExpressionAtlas" id="A0A178W1P2">
    <property type="expression patterns" value="baseline and differential"/>
</dbReference>
<evidence type="ECO:0000256" key="2">
    <source>
        <dbReference type="ARBA" id="ARBA00001946"/>
    </source>
</evidence>
<dbReference type="InterPro" id="IPR034741">
    <property type="entry name" value="Terpene_cyclase-like_1_C"/>
</dbReference>
<name>A0A178W1P2_ARATH</name>
<dbReference type="SUPFAM" id="SSF48239">
    <property type="entry name" value="Terpenoid cyclases/Protein prenyltransferases"/>
    <property type="match status" value="1"/>
</dbReference>
<dbReference type="EMBL" id="LUHQ01000002">
    <property type="protein sequence ID" value="OAP11465.1"/>
    <property type="molecule type" value="Genomic_DNA"/>
</dbReference>
<dbReference type="AlphaFoldDB" id="A0A178W1P2"/>
<gene>
    <name evidence="9" type="ordered locus">AXX17_At2g19850</name>
</gene>
<dbReference type="InterPro" id="IPR008930">
    <property type="entry name" value="Terpenoid_cyclase/PrenylTrfase"/>
</dbReference>
<dbReference type="GO" id="GO:0010333">
    <property type="term" value="F:terpene synthase activity"/>
    <property type="evidence" value="ECO:0007669"/>
    <property type="project" value="InterPro"/>
</dbReference>
<keyword evidence="5" id="KW-0464">Manganese</keyword>
<dbReference type="InterPro" id="IPR036965">
    <property type="entry name" value="Terpene_synth_N_sf"/>
</dbReference>
<accession>A0A178W1P2</accession>
<evidence type="ECO:0000256" key="1">
    <source>
        <dbReference type="ARBA" id="ARBA00001936"/>
    </source>
</evidence>
<feature type="domain" description="Terpene synthase metal-binding" evidence="8">
    <location>
        <begin position="291"/>
        <end position="529"/>
    </location>
</feature>
<dbReference type="InterPro" id="IPR050148">
    <property type="entry name" value="Terpene_synthase-like"/>
</dbReference>
<keyword evidence="4" id="KW-0460">Magnesium</keyword>
<reference evidence="10" key="1">
    <citation type="journal article" date="2016" name="Proc. Natl. Acad. Sci. U.S.A.">
        <title>Chromosome-level assembly of Arabidopsis thaliana Ler reveals the extent of translocation and inversion polymorphisms.</title>
        <authorList>
            <person name="Zapata L."/>
            <person name="Ding J."/>
            <person name="Willing E.M."/>
            <person name="Hartwig B."/>
            <person name="Bezdan D."/>
            <person name="Jiao W.B."/>
            <person name="Patel V."/>
            <person name="Velikkakam James G."/>
            <person name="Koornneef M."/>
            <person name="Ossowski S."/>
            <person name="Schneeberger K."/>
        </authorList>
    </citation>
    <scope>NUCLEOTIDE SEQUENCE [LARGE SCALE GENOMIC DNA]</scope>
    <source>
        <strain evidence="10">cv. Landsberg erecta</strain>
    </source>
</reference>
<dbReference type="InterPro" id="IPR001906">
    <property type="entry name" value="Terpene_synth_N"/>
</dbReference>
<comment type="cofactor">
    <cofactor evidence="2">
        <name>Mg(2+)</name>
        <dbReference type="ChEBI" id="CHEBI:18420"/>
    </cofactor>
</comment>
<dbReference type="PANTHER" id="PTHR31225:SF164">
    <property type="entry name" value="TRICYCLENE SYNTHASE, CHLOROPLASTIC"/>
    <property type="match status" value="1"/>
</dbReference>
<dbReference type="SFLD" id="SFLDS00005">
    <property type="entry name" value="Isoprenoid_Synthase_Type_I"/>
    <property type="match status" value="1"/>
</dbReference>
<evidence type="ECO:0000256" key="3">
    <source>
        <dbReference type="ARBA" id="ARBA00022723"/>
    </source>
</evidence>
<dbReference type="Pfam" id="PF01397">
    <property type="entry name" value="Terpene_synth"/>
    <property type="match status" value="1"/>
</dbReference>